<organism evidence="3 4">
    <name type="scientific">Humicola insolens</name>
    <name type="common">Soft-rot fungus</name>
    <dbReference type="NCBI Taxonomy" id="85995"/>
    <lineage>
        <taxon>Eukaryota</taxon>
        <taxon>Fungi</taxon>
        <taxon>Dikarya</taxon>
        <taxon>Ascomycota</taxon>
        <taxon>Pezizomycotina</taxon>
        <taxon>Sordariomycetes</taxon>
        <taxon>Sordariomycetidae</taxon>
        <taxon>Sordariales</taxon>
        <taxon>Chaetomiaceae</taxon>
        <taxon>Mycothermus</taxon>
    </lineage>
</organism>
<feature type="chain" id="PRO_5046659057" evidence="2">
    <location>
        <begin position="18"/>
        <end position="232"/>
    </location>
</feature>
<evidence type="ECO:0000256" key="1">
    <source>
        <dbReference type="SAM" id="MobiDB-lite"/>
    </source>
</evidence>
<gene>
    <name evidence="3" type="ORF">VTJ49DRAFT_6980</name>
</gene>
<evidence type="ECO:0000256" key="2">
    <source>
        <dbReference type="SAM" id="SignalP"/>
    </source>
</evidence>
<feature type="compositionally biased region" description="Polar residues" evidence="1">
    <location>
        <begin position="31"/>
        <end position="46"/>
    </location>
</feature>
<protein>
    <submittedName>
        <fullName evidence="3">Uncharacterized protein</fullName>
    </submittedName>
</protein>
<reference evidence="3 4" key="1">
    <citation type="journal article" date="2024" name="Commun. Biol.">
        <title>Comparative genomic analysis of thermophilic fungi reveals convergent evolutionary adaptations and gene losses.</title>
        <authorList>
            <person name="Steindorff A.S."/>
            <person name="Aguilar-Pontes M.V."/>
            <person name="Robinson A.J."/>
            <person name="Andreopoulos B."/>
            <person name="LaButti K."/>
            <person name="Kuo A."/>
            <person name="Mondo S."/>
            <person name="Riley R."/>
            <person name="Otillar R."/>
            <person name="Haridas S."/>
            <person name="Lipzen A."/>
            <person name="Grimwood J."/>
            <person name="Schmutz J."/>
            <person name="Clum A."/>
            <person name="Reid I.D."/>
            <person name="Moisan M.C."/>
            <person name="Butler G."/>
            <person name="Nguyen T.T.M."/>
            <person name="Dewar K."/>
            <person name="Conant G."/>
            <person name="Drula E."/>
            <person name="Henrissat B."/>
            <person name="Hansel C."/>
            <person name="Singer S."/>
            <person name="Hutchinson M.I."/>
            <person name="de Vries R.P."/>
            <person name="Natvig D.O."/>
            <person name="Powell A.J."/>
            <person name="Tsang A."/>
            <person name="Grigoriev I.V."/>
        </authorList>
    </citation>
    <scope>NUCLEOTIDE SEQUENCE [LARGE SCALE GENOMIC DNA]</scope>
    <source>
        <strain evidence="3 4">CBS 620.91</strain>
    </source>
</reference>
<dbReference type="Proteomes" id="UP001583172">
    <property type="component" value="Unassembled WGS sequence"/>
</dbReference>
<comment type="caution">
    <text evidence="3">The sequence shown here is derived from an EMBL/GenBank/DDBJ whole genome shotgun (WGS) entry which is preliminary data.</text>
</comment>
<evidence type="ECO:0000313" key="3">
    <source>
        <dbReference type="EMBL" id="KAL1841489.1"/>
    </source>
</evidence>
<keyword evidence="2" id="KW-0732">Signal</keyword>
<feature type="signal peptide" evidence="2">
    <location>
        <begin position="1"/>
        <end position="17"/>
    </location>
</feature>
<proteinExistence type="predicted"/>
<accession>A0ABR3VI75</accession>
<feature type="region of interest" description="Disordered" evidence="1">
    <location>
        <begin position="27"/>
        <end position="51"/>
    </location>
</feature>
<dbReference type="EMBL" id="JAZGSY010000073">
    <property type="protein sequence ID" value="KAL1841489.1"/>
    <property type="molecule type" value="Genomic_DNA"/>
</dbReference>
<sequence>MHLHYLSAVVLAGFACAHPLAARDAHGTEESIMSSSAQSPTPTKSANACKGTGSGGSGVNMAAAIAAIMPSSTSCDKVDFPDECRTAEQAAPFIEKACADLKPAECAATIALMGLESADLKYKHNVVPGTPGQGTANMMMAEFIAEYATDLFGADKVQGKSPDEVLALVTPDEYNFGSAAWFLKNKCSADVRSSLQTGTDEGWLAYNECIRVNGANVERMAYWTRAKAAFNL</sequence>
<evidence type="ECO:0000313" key="4">
    <source>
        <dbReference type="Proteomes" id="UP001583172"/>
    </source>
</evidence>
<name>A0ABR3VI75_HUMIN</name>
<keyword evidence="4" id="KW-1185">Reference proteome</keyword>